<keyword evidence="6" id="KW-0472">Membrane</keyword>
<organism evidence="10 11">
    <name type="scientific">Rosa chinensis</name>
    <name type="common">China rose</name>
    <dbReference type="NCBI Taxonomy" id="74649"/>
    <lineage>
        <taxon>Eukaryota</taxon>
        <taxon>Viridiplantae</taxon>
        <taxon>Streptophyta</taxon>
        <taxon>Embryophyta</taxon>
        <taxon>Tracheophyta</taxon>
        <taxon>Spermatophyta</taxon>
        <taxon>Magnoliopsida</taxon>
        <taxon>eudicotyledons</taxon>
        <taxon>Gunneridae</taxon>
        <taxon>Pentapetalae</taxon>
        <taxon>rosids</taxon>
        <taxon>fabids</taxon>
        <taxon>Rosales</taxon>
        <taxon>Rosaceae</taxon>
        <taxon>Rosoideae</taxon>
        <taxon>Rosoideae incertae sedis</taxon>
        <taxon>Rosa</taxon>
    </lineage>
</organism>
<dbReference type="OrthoDB" id="529273at2759"/>
<dbReference type="Proteomes" id="UP000238479">
    <property type="component" value="Chromosome 4"/>
</dbReference>
<dbReference type="InterPro" id="IPR049625">
    <property type="entry name" value="Glyco_transf_61_cat"/>
</dbReference>
<keyword evidence="4" id="KW-0812">Transmembrane</keyword>
<dbReference type="InterPro" id="IPR007657">
    <property type="entry name" value="Glycosyltransferase_61"/>
</dbReference>
<dbReference type="EMBL" id="PDCK01000042">
    <property type="protein sequence ID" value="PRQ36338.1"/>
    <property type="molecule type" value="Genomic_DNA"/>
</dbReference>
<evidence type="ECO:0000256" key="2">
    <source>
        <dbReference type="ARBA" id="ARBA00022676"/>
    </source>
</evidence>
<accession>A0A2P6QQB2</accession>
<feature type="region of interest" description="Disordered" evidence="8">
    <location>
        <begin position="1"/>
        <end position="34"/>
    </location>
</feature>
<dbReference type="Pfam" id="PF04577">
    <property type="entry name" value="Glyco_transf_61"/>
    <property type="match status" value="1"/>
</dbReference>
<dbReference type="PANTHER" id="PTHR20961:SF38">
    <property type="entry name" value="PROTEIN O-LINKED-MANNOSE BETA-1,4-N-ACETYLGLUCOSAMINYLTRANSFERASE 2"/>
    <property type="match status" value="1"/>
</dbReference>
<evidence type="ECO:0000256" key="4">
    <source>
        <dbReference type="ARBA" id="ARBA00022692"/>
    </source>
</evidence>
<dbReference type="Gramene" id="PRQ36338">
    <property type="protein sequence ID" value="PRQ36338"/>
    <property type="gene ID" value="RchiOBHm_Chr4g0390351"/>
</dbReference>
<name>A0A2P6QQB2_ROSCH</name>
<dbReference type="STRING" id="74649.A0A2P6QQB2"/>
<keyword evidence="7" id="KW-0325">Glycoprotein</keyword>
<dbReference type="AlphaFoldDB" id="A0A2P6QQB2"/>
<feature type="compositionally biased region" description="Basic residues" evidence="8">
    <location>
        <begin position="21"/>
        <end position="32"/>
    </location>
</feature>
<proteinExistence type="predicted"/>
<dbReference type="PANTHER" id="PTHR20961">
    <property type="entry name" value="GLYCOSYLTRANSFERASE"/>
    <property type="match status" value="1"/>
</dbReference>
<reference evidence="10 11" key="1">
    <citation type="journal article" date="2018" name="Nat. Genet.">
        <title>The Rosa genome provides new insights in the design of modern roses.</title>
        <authorList>
            <person name="Bendahmane M."/>
        </authorList>
    </citation>
    <scope>NUCLEOTIDE SEQUENCE [LARGE SCALE GENOMIC DNA]</scope>
    <source>
        <strain evidence="11">cv. Old Blush</strain>
    </source>
</reference>
<dbReference type="GO" id="GO:0000139">
    <property type="term" value="C:Golgi membrane"/>
    <property type="evidence" value="ECO:0007669"/>
    <property type="project" value="UniProtKB-SubCell"/>
</dbReference>
<gene>
    <name evidence="10" type="ORF">RchiOBHm_Chr4g0390351</name>
</gene>
<evidence type="ECO:0000259" key="9">
    <source>
        <dbReference type="Pfam" id="PF04577"/>
    </source>
</evidence>
<dbReference type="OMA" id="DDDRRCM"/>
<evidence type="ECO:0000256" key="1">
    <source>
        <dbReference type="ARBA" id="ARBA00004323"/>
    </source>
</evidence>
<keyword evidence="2" id="KW-0328">Glycosyltransferase</keyword>
<dbReference type="GO" id="GO:0016763">
    <property type="term" value="F:pentosyltransferase activity"/>
    <property type="evidence" value="ECO:0007669"/>
    <property type="project" value="UniProtKB-ARBA"/>
</dbReference>
<keyword evidence="3 10" id="KW-0808">Transferase</keyword>
<evidence type="ECO:0000256" key="3">
    <source>
        <dbReference type="ARBA" id="ARBA00022679"/>
    </source>
</evidence>
<evidence type="ECO:0000313" key="11">
    <source>
        <dbReference type="Proteomes" id="UP000238479"/>
    </source>
</evidence>
<comment type="subcellular location">
    <subcellularLocation>
        <location evidence="1">Golgi apparatus membrane</location>
        <topology evidence="1">Single-pass type II membrane protein</topology>
    </subcellularLocation>
</comment>
<evidence type="ECO:0000256" key="6">
    <source>
        <dbReference type="ARBA" id="ARBA00023136"/>
    </source>
</evidence>
<evidence type="ECO:0000256" key="7">
    <source>
        <dbReference type="ARBA" id="ARBA00023180"/>
    </source>
</evidence>
<evidence type="ECO:0000313" key="10">
    <source>
        <dbReference type="EMBL" id="PRQ36338.1"/>
    </source>
</evidence>
<keyword evidence="11" id="KW-1185">Reference proteome</keyword>
<keyword evidence="5" id="KW-1133">Transmembrane helix</keyword>
<evidence type="ECO:0000256" key="8">
    <source>
        <dbReference type="SAM" id="MobiDB-lite"/>
    </source>
</evidence>
<feature type="domain" description="Glycosyltransferase 61 catalytic" evidence="9">
    <location>
        <begin position="270"/>
        <end position="418"/>
    </location>
</feature>
<protein>
    <submittedName>
        <fullName evidence="10">Putative glycosyltransferase 61</fullName>
    </submittedName>
</protein>
<comment type="caution">
    <text evidence="10">The sequence shown here is derived from an EMBL/GenBank/DDBJ whole genome shotgun (WGS) entry which is preliminary data.</text>
</comment>
<evidence type="ECO:0000256" key="5">
    <source>
        <dbReference type="ARBA" id="ARBA00022989"/>
    </source>
</evidence>
<sequence length="517" mass="58899">MVKAPPELVERSSMAMGSSRVAHHHNLKHHSQRPNSISSFFSPKLSIYILASCVALFVIFHIQSLQTPPESTSSLPSWSLNLMRQWQRVINTTTTAGTATAEETTSTSFTNNCTNELNALRDKLRQSVTFLPLKDLRYAHAALVGHTWFMSSMYDSSDEEGEVQYQHFPSQLSSNRLLCLKGRDNHDGSWNSYALAWPDVLPHNATLMTGLSFISYNHYSYDNIWHGLAAVMPFVAWHKKNSCAKPDRWILYHWGEIRSRMAAWLSTLMEATFGGPPFVEVFNGVEEGRAVCFEEAVVMRHNEGGMSRDQRMEVYDLMRCKARAYCNVSSEGEDRRRKIGMTLFMRTGPRSFKNESALVGIFEKECAKVDGCRLVVAHSNNLTFCDQVKLMSMTDILMSPHGAQLTNMFLMDRNSSVMEFFPKGWLKLAGVGQFVYHWIASWSGMRHHGAWRDPNGELCQYSEDDRRCMSLYKNGKIGYNETYFSEWSRNILNEVKKRKMEEVANGALLSSTGCICR</sequence>